<sequence>MNTTTEKKHRFIGFSAFMIVLFTMPLGHAVMIIMEKTLEKSYLTPAAFLVGFIGLILAIWGFYMKKETPATFAGLFGGLLVWTGWIEFTFVYYAHRYNVAPLMENGEIVTKPEYLILMSSVGFWAIITLFYIFSARTGCLFYTWIQKKLGITRKDGALHNIVKNNSITTFMETNMLLWTSYLVLMFAYDDVLLGDRHPITAFIAFGSLAWSAYLFYKLMKIQKIGYAIRYAIPTVIIFWTFVEILGRWDLFHEIWVEPMKYSTEMIIMFIVMILFCIFLFKTKKHTK</sequence>
<keyword evidence="1" id="KW-1133">Transmembrane helix</keyword>
<feature type="transmembrane region" description="Helical" evidence="1">
    <location>
        <begin position="228"/>
        <end position="245"/>
    </location>
</feature>
<dbReference type="AlphaFoldDB" id="A0A7G1HZG4"/>
<feature type="transmembrane region" description="Helical" evidence="1">
    <location>
        <begin position="46"/>
        <end position="63"/>
    </location>
</feature>
<evidence type="ECO:0000313" key="3">
    <source>
        <dbReference type="Proteomes" id="UP000594042"/>
    </source>
</evidence>
<accession>A0A7G1HZG4</accession>
<name>A0A7G1HZG4_9BACT</name>
<feature type="transmembrane region" description="Helical" evidence="1">
    <location>
        <begin position="70"/>
        <end position="94"/>
    </location>
</feature>
<reference evidence="3" key="1">
    <citation type="submission" date="2020-07" db="EMBL/GenBank/DDBJ databases">
        <title>Complete genome sequencing of Coprobacter sp. strain 2CBH44.</title>
        <authorList>
            <person name="Sakamoto M."/>
            <person name="Murakami T."/>
            <person name="Mori H."/>
        </authorList>
    </citation>
    <scope>NUCLEOTIDE SEQUENCE [LARGE SCALE GENOMIC DNA]</scope>
    <source>
        <strain evidence="3">2CBH44</strain>
    </source>
</reference>
<dbReference type="EMBL" id="AP023322">
    <property type="protein sequence ID" value="BCI64423.1"/>
    <property type="molecule type" value="Genomic_DNA"/>
</dbReference>
<protein>
    <submittedName>
        <fullName evidence="2">Uncharacterized protein</fullName>
    </submittedName>
</protein>
<feature type="transmembrane region" description="Helical" evidence="1">
    <location>
        <begin position="114"/>
        <end position="145"/>
    </location>
</feature>
<feature type="transmembrane region" description="Helical" evidence="1">
    <location>
        <begin position="265"/>
        <end position="282"/>
    </location>
</feature>
<evidence type="ECO:0000313" key="2">
    <source>
        <dbReference type="EMBL" id="BCI64423.1"/>
    </source>
</evidence>
<keyword evidence="3" id="KW-1185">Reference proteome</keyword>
<keyword evidence="1" id="KW-0812">Transmembrane</keyword>
<dbReference type="KEGG" id="copr:Cop2CBH44_27760"/>
<dbReference type="Proteomes" id="UP000594042">
    <property type="component" value="Chromosome"/>
</dbReference>
<keyword evidence="1" id="KW-0472">Membrane</keyword>
<dbReference type="RefSeq" id="WP_200755047.1">
    <property type="nucleotide sequence ID" value="NZ_AP023322.1"/>
</dbReference>
<feature type="transmembrane region" description="Helical" evidence="1">
    <location>
        <begin position="12"/>
        <end position="34"/>
    </location>
</feature>
<feature type="transmembrane region" description="Helical" evidence="1">
    <location>
        <begin position="166"/>
        <end position="187"/>
    </location>
</feature>
<gene>
    <name evidence="2" type="ORF">Cop2CBH44_27760</name>
</gene>
<proteinExistence type="predicted"/>
<organism evidence="2 3">
    <name type="scientific">Coprobacter secundus subsp. similis</name>
    <dbReference type="NCBI Taxonomy" id="2751153"/>
    <lineage>
        <taxon>Bacteria</taxon>
        <taxon>Pseudomonadati</taxon>
        <taxon>Bacteroidota</taxon>
        <taxon>Bacteroidia</taxon>
        <taxon>Bacteroidales</taxon>
        <taxon>Barnesiellaceae</taxon>
        <taxon>Coprobacter</taxon>
    </lineage>
</organism>
<feature type="transmembrane region" description="Helical" evidence="1">
    <location>
        <begin position="199"/>
        <end position="216"/>
    </location>
</feature>
<evidence type="ECO:0000256" key="1">
    <source>
        <dbReference type="SAM" id="Phobius"/>
    </source>
</evidence>